<dbReference type="Gene3D" id="1.10.630.10">
    <property type="entry name" value="Cytochrome P450"/>
    <property type="match status" value="1"/>
</dbReference>
<comment type="subcellular location">
    <subcellularLocation>
        <location evidence="2">Membrane</location>
    </subcellularLocation>
</comment>
<dbReference type="EMBL" id="JBFTWV010000035">
    <property type="protein sequence ID" value="KAL2795447.1"/>
    <property type="molecule type" value="Genomic_DNA"/>
</dbReference>
<protein>
    <submittedName>
        <fullName evidence="13">Cytochrome P450</fullName>
    </submittedName>
</protein>
<keyword evidence="8" id="KW-0560">Oxidoreductase</keyword>
<feature type="transmembrane region" description="Helical" evidence="12">
    <location>
        <begin position="41"/>
        <end position="58"/>
    </location>
</feature>
<keyword evidence="7 12" id="KW-1133">Transmembrane helix</keyword>
<keyword evidence="5 12" id="KW-0812">Transmembrane</keyword>
<evidence type="ECO:0000313" key="14">
    <source>
        <dbReference type="Proteomes" id="UP001610563"/>
    </source>
</evidence>
<dbReference type="InterPro" id="IPR036396">
    <property type="entry name" value="Cyt_P450_sf"/>
</dbReference>
<evidence type="ECO:0000256" key="1">
    <source>
        <dbReference type="ARBA" id="ARBA00001971"/>
    </source>
</evidence>
<keyword evidence="6" id="KW-0479">Metal-binding</keyword>
<dbReference type="Pfam" id="PF00067">
    <property type="entry name" value="p450"/>
    <property type="match status" value="1"/>
</dbReference>
<gene>
    <name evidence="13" type="ORF">BJX66DRAFT_350611</name>
</gene>
<dbReference type="InterPro" id="IPR001128">
    <property type="entry name" value="Cyt_P450"/>
</dbReference>
<evidence type="ECO:0000256" key="7">
    <source>
        <dbReference type="ARBA" id="ARBA00022989"/>
    </source>
</evidence>
<dbReference type="PRINTS" id="PR00463">
    <property type="entry name" value="EP450I"/>
</dbReference>
<evidence type="ECO:0000256" key="3">
    <source>
        <dbReference type="ARBA" id="ARBA00010617"/>
    </source>
</evidence>
<keyword evidence="4" id="KW-0349">Heme</keyword>
<dbReference type="CDD" id="cd11061">
    <property type="entry name" value="CYP67-like"/>
    <property type="match status" value="1"/>
</dbReference>
<dbReference type="PANTHER" id="PTHR24305:SF112">
    <property type="entry name" value="L-ORNITHINE-N5-MONOOXYGENASE (EUROFUNG)"/>
    <property type="match status" value="1"/>
</dbReference>
<keyword evidence="11 12" id="KW-0472">Membrane</keyword>
<reference evidence="13 14" key="1">
    <citation type="submission" date="2024-07" db="EMBL/GenBank/DDBJ databases">
        <title>Section-level genome sequencing and comparative genomics of Aspergillus sections Usti and Cavernicolus.</title>
        <authorList>
            <consortium name="Lawrence Berkeley National Laboratory"/>
            <person name="Nybo J.L."/>
            <person name="Vesth T.C."/>
            <person name="Theobald S."/>
            <person name="Frisvad J.C."/>
            <person name="Larsen T.O."/>
            <person name="Kjaerboelling I."/>
            <person name="Rothschild-Mancinelli K."/>
            <person name="Lyhne E.K."/>
            <person name="Kogle M.E."/>
            <person name="Barry K."/>
            <person name="Clum A."/>
            <person name="Na H."/>
            <person name="Ledsgaard L."/>
            <person name="Lin J."/>
            <person name="Lipzen A."/>
            <person name="Kuo A."/>
            <person name="Riley R."/>
            <person name="Mondo S."/>
            <person name="Labutti K."/>
            <person name="Haridas S."/>
            <person name="Pangalinan J."/>
            <person name="Salamov A.A."/>
            <person name="Simmons B.A."/>
            <person name="Magnuson J.K."/>
            <person name="Chen J."/>
            <person name="Drula E."/>
            <person name="Henrissat B."/>
            <person name="Wiebenga A."/>
            <person name="Lubbers R.J."/>
            <person name="Gomes A.C."/>
            <person name="Makela M.R."/>
            <person name="Stajich J."/>
            <person name="Grigoriev I.V."/>
            <person name="Mortensen U.H."/>
            <person name="De Vries R.P."/>
            <person name="Baker S.E."/>
            <person name="Andersen M.R."/>
        </authorList>
    </citation>
    <scope>NUCLEOTIDE SEQUENCE [LARGE SCALE GENOMIC DNA]</scope>
    <source>
        <strain evidence="13 14">CBS 209.92</strain>
    </source>
</reference>
<evidence type="ECO:0000256" key="5">
    <source>
        <dbReference type="ARBA" id="ARBA00022692"/>
    </source>
</evidence>
<dbReference type="InterPro" id="IPR050121">
    <property type="entry name" value="Cytochrome_P450_monoxygenase"/>
</dbReference>
<evidence type="ECO:0000256" key="12">
    <source>
        <dbReference type="SAM" id="Phobius"/>
    </source>
</evidence>
<dbReference type="InterPro" id="IPR002401">
    <property type="entry name" value="Cyt_P450_E_grp-I"/>
</dbReference>
<dbReference type="SUPFAM" id="SSF48264">
    <property type="entry name" value="Cytochrome P450"/>
    <property type="match status" value="1"/>
</dbReference>
<comment type="cofactor">
    <cofactor evidence="1">
        <name>heme</name>
        <dbReference type="ChEBI" id="CHEBI:30413"/>
    </cofactor>
</comment>
<evidence type="ECO:0000256" key="6">
    <source>
        <dbReference type="ARBA" id="ARBA00022723"/>
    </source>
</evidence>
<evidence type="ECO:0000313" key="13">
    <source>
        <dbReference type="EMBL" id="KAL2795447.1"/>
    </source>
</evidence>
<dbReference type="PANTHER" id="PTHR24305">
    <property type="entry name" value="CYTOCHROME P450"/>
    <property type="match status" value="1"/>
</dbReference>
<evidence type="ECO:0000256" key="2">
    <source>
        <dbReference type="ARBA" id="ARBA00004370"/>
    </source>
</evidence>
<keyword evidence="9" id="KW-0408">Iron</keyword>
<keyword evidence="14" id="KW-1185">Reference proteome</keyword>
<name>A0ABR4G8V2_9EURO</name>
<evidence type="ECO:0000256" key="4">
    <source>
        <dbReference type="ARBA" id="ARBA00022617"/>
    </source>
</evidence>
<evidence type="ECO:0000256" key="11">
    <source>
        <dbReference type="ARBA" id="ARBA00023136"/>
    </source>
</evidence>
<comment type="caution">
    <text evidence="13">The sequence shown here is derived from an EMBL/GenBank/DDBJ whole genome shotgun (WGS) entry which is preliminary data.</text>
</comment>
<feature type="transmembrane region" description="Helical" evidence="12">
    <location>
        <begin position="70"/>
        <end position="92"/>
    </location>
</feature>
<sequence length="557" mass="62328">MAVHQLLTPSSLRALAGVLGCAVYIAYYHRGEHNLYPQRNVPATISLYFLFALALKHTDGSLTPTSALPQAGILISIYLTAIFTTLTLYRLLLNPLNKFPGFPLACLTAFAHTIDISKKMDRHMILYNAHKKWGRFVRYGPNDISVSDPDVVCVALAPGAVCQKAPWYAFEYPGCSLVSVRDREAHARRRRIWAPAFSDKALRGYELRVGRYNKALLRQIEGLDGKPTNIAKWFECWSFDIMGDLAFGQSFNMLESPDGHWAINLLKEGQAGGGLSIPAWGSRLLFAFPPIAREYFRFQGFCADQIEKRLKIQGKQVNSDITHFLIENYLSLTGAPGKTEKEKKAELTRLHFDSKLIVVAGSDTTASTITFLFYHLAREPGLLERLREEIRWLTDDGGEIEHRKLQGATLLNACIFEALRLHPAVPSGLPRKTPPEGVYVGETYVPGDTVMMVNIYAMAHDEDNFVAADKFIPERFTTRPDLVKHKDAFIPFSTGPAGCIGKNLALMEMRLMTAHLVSIYDIAFAPGEDGTELLRSQDHFTVALNPLHLVFTRREGL</sequence>
<dbReference type="Proteomes" id="UP001610563">
    <property type="component" value="Unassembled WGS sequence"/>
</dbReference>
<accession>A0ABR4G8V2</accession>
<proteinExistence type="inferred from homology"/>
<comment type="similarity">
    <text evidence="3">Belongs to the cytochrome P450 family.</text>
</comment>
<keyword evidence="10" id="KW-0503">Monooxygenase</keyword>
<evidence type="ECO:0000256" key="10">
    <source>
        <dbReference type="ARBA" id="ARBA00023033"/>
    </source>
</evidence>
<dbReference type="PRINTS" id="PR00385">
    <property type="entry name" value="P450"/>
</dbReference>
<evidence type="ECO:0000256" key="9">
    <source>
        <dbReference type="ARBA" id="ARBA00023004"/>
    </source>
</evidence>
<organism evidence="13 14">
    <name type="scientific">Aspergillus keveii</name>
    <dbReference type="NCBI Taxonomy" id="714993"/>
    <lineage>
        <taxon>Eukaryota</taxon>
        <taxon>Fungi</taxon>
        <taxon>Dikarya</taxon>
        <taxon>Ascomycota</taxon>
        <taxon>Pezizomycotina</taxon>
        <taxon>Eurotiomycetes</taxon>
        <taxon>Eurotiomycetidae</taxon>
        <taxon>Eurotiales</taxon>
        <taxon>Aspergillaceae</taxon>
        <taxon>Aspergillus</taxon>
        <taxon>Aspergillus subgen. Nidulantes</taxon>
    </lineage>
</organism>
<evidence type="ECO:0000256" key="8">
    <source>
        <dbReference type="ARBA" id="ARBA00023002"/>
    </source>
</evidence>
<feature type="transmembrane region" description="Helical" evidence="12">
    <location>
        <begin position="12"/>
        <end position="29"/>
    </location>
</feature>